<dbReference type="AlphaFoldDB" id="A0A2A4G3H6"/>
<dbReference type="RefSeq" id="WP_097443621.1">
    <property type="nucleotide sequence ID" value="NZ_NBWU01000008.1"/>
</dbReference>
<gene>
    <name evidence="2" type="ORF">B7P33_18020</name>
</gene>
<accession>A0A2A4G3H6</accession>
<dbReference type="Gene3D" id="2.60.40.10">
    <property type="entry name" value="Immunoglobulins"/>
    <property type="match status" value="1"/>
</dbReference>
<keyword evidence="3" id="KW-1185">Reference proteome</keyword>
<dbReference type="EMBL" id="NBWU01000008">
    <property type="protein sequence ID" value="PCE62534.1"/>
    <property type="molecule type" value="Genomic_DNA"/>
</dbReference>
<sequence length="148" mass="16016">MKTLRTLCYVAAALSLFLSCKAEPLEGDEQAPVIEIMSPVENEEFYTIASNTAPSVLQIRAKATDNNAVTFGILTIADPNGDLADVDFDTNIKENNTVMELSSDFSTDTPGTYTLRFLFRDANGNEASTSRTVRCLHVGGDTDLAAKN</sequence>
<evidence type="ECO:0000313" key="3">
    <source>
        <dbReference type="Proteomes" id="UP000219559"/>
    </source>
</evidence>
<organism evidence="2 3">
    <name type="scientific">Sediminicola luteus</name>
    <dbReference type="NCBI Taxonomy" id="319238"/>
    <lineage>
        <taxon>Bacteria</taxon>
        <taxon>Pseudomonadati</taxon>
        <taxon>Bacteroidota</taxon>
        <taxon>Flavobacteriia</taxon>
        <taxon>Flavobacteriales</taxon>
        <taxon>Flavobacteriaceae</taxon>
        <taxon>Sediminicola</taxon>
    </lineage>
</organism>
<dbReference type="Proteomes" id="UP000219559">
    <property type="component" value="Unassembled WGS sequence"/>
</dbReference>
<reference evidence="2 3" key="1">
    <citation type="submission" date="2017-04" db="EMBL/GenBank/DDBJ databases">
        <title>A new member of the family Flavobacteriaceae isolated from ascidians.</title>
        <authorList>
            <person name="Chen L."/>
        </authorList>
    </citation>
    <scope>NUCLEOTIDE SEQUENCE [LARGE SCALE GENOMIC DNA]</scope>
    <source>
        <strain evidence="2 3">HQA918</strain>
    </source>
</reference>
<comment type="caution">
    <text evidence="2">The sequence shown here is derived from an EMBL/GenBank/DDBJ whole genome shotgun (WGS) entry which is preliminary data.</text>
</comment>
<keyword evidence="1" id="KW-0732">Signal</keyword>
<feature type="signal peptide" evidence="1">
    <location>
        <begin position="1"/>
        <end position="22"/>
    </location>
</feature>
<protein>
    <recommendedName>
        <fullName evidence="4">DUF4625 domain-containing protein</fullName>
    </recommendedName>
</protein>
<name>A0A2A4G3H6_9FLAO</name>
<proteinExistence type="predicted"/>
<feature type="chain" id="PRO_5012923863" description="DUF4625 domain-containing protein" evidence="1">
    <location>
        <begin position="23"/>
        <end position="148"/>
    </location>
</feature>
<evidence type="ECO:0000313" key="2">
    <source>
        <dbReference type="EMBL" id="PCE62534.1"/>
    </source>
</evidence>
<dbReference type="InterPro" id="IPR013783">
    <property type="entry name" value="Ig-like_fold"/>
</dbReference>
<dbReference type="PROSITE" id="PS51257">
    <property type="entry name" value="PROKAR_LIPOPROTEIN"/>
    <property type="match status" value="1"/>
</dbReference>
<evidence type="ECO:0008006" key="4">
    <source>
        <dbReference type="Google" id="ProtNLM"/>
    </source>
</evidence>
<dbReference type="OrthoDB" id="1402381at2"/>
<evidence type="ECO:0000256" key="1">
    <source>
        <dbReference type="SAM" id="SignalP"/>
    </source>
</evidence>